<proteinExistence type="predicted"/>
<name>A0A7X9X4L6_9BURK</name>
<dbReference type="AlphaFoldDB" id="A0A7X9X4L6"/>
<organism evidence="2 3">
    <name type="scientific">Paraburkholderia antibiotica</name>
    <dbReference type="NCBI Taxonomy" id="2728839"/>
    <lineage>
        <taxon>Bacteria</taxon>
        <taxon>Pseudomonadati</taxon>
        <taxon>Pseudomonadota</taxon>
        <taxon>Betaproteobacteria</taxon>
        <taxon>Burkholderiales</taxon>
        <taxon>Burkholderiaceae</taxon>
        <taxon>Paraburkholderia</taxon>
    </lineage>
</organism>
<evidence type="ECO:0000256" key="1">
    <source>
        <dbReference type="SAM" id="MobiDB-lite"/>
    </source>
</evidence>
<feature type="region of interest" description="Disordered" evidence="1">
    <location>
        <begin position="22"/>
        <end position="51"/>
    </location>
</feature>
<protein>
    <submittedName>
        <fullName evidence="2">Uncharacterized protein</fullName>
    </submittedName>
</protein>
<reference evidence="2 3" key="1">
    <citation type="submission" date="2020-04" db="EMBL/GenBank/DDBJ databases">
        <title>Paraburkholderia sp. G-4-1-8 isolated from soil.</title>
        <authorList>
            <person name="Dahal R.H."/>
        </authorList>
    </citation>
    <scope>NUCLEOTIDE SEQUENCE [LARGE SCALE GENOMIC DNA]</scope>
    <source>
        <strain evidence="2 3">G-4-1-8</strain>
    </source>
</reference>
<sequence length="118" mass="13117">MPTLDVTVARRARNRIGHVVQAARERSGDTRTRRTAKRSHAAQPAGKRSACPVQRHAVRAALIPVSRLLPVLRNERRGAGSNGYVLVAQSFVLFAFRVLSDPGRHRFARRSVTPTLKM</sequence>
<accession>A0A7X9X4L6</accession>
<feature type="compositionally biased region" description="Basic and acidic residues" evidence="1">
    <location>
        <begin position="23"/>
        <end position="32"/>
    </location>
</feature>
<gene>
    <name evidence="2" type="ORF">HHL14_10950</name>
</gene>
<keyword evidence="3" id="KW-1185">Reference proteome</keyword>
<evidence type="ECO:0000313" key="2">
    <source>
        <dbReference type="EMBL" id="NML31349.1"/>
    </source>
</evidence>
<comment type="caution">
    <text evidence="2">The sequence shown here is derived from an EMBL/GenBank/DDBJ whole genome shotgun (WGS) entry which is preliminary data.</text>
</comment>
<dbReference type="Proteomes" id="UP000583127">
    <property type="component" value="Unassembled WGS sequence"/>
</dbReference>
<dbReference type="EMBL" id="JABBFZ010000005">
    <property type="protein sequence ID" value="NML31349.1"/>
    <property type="molecule type" value="Genomic_DNA"/>
</dbReference>
<dbReference type="RefSeq" id="WP_169497629.1">
    <property type="nucleotide sequence ID" value="NZ_JABBFZ010000005.1"/>
</dbReference>
<evidence type="ECO:0000313" key="3">
    <source>
        <dbReference type="Proteomes" id="UP000583127"/>
    </source>
</evidence>